<feature type="domain" description="GGDEF" evidence="3">
    <location>
        <begin position="213"/>
        <end position="346"/>
    </location>
</feature>
<dbReference type="PANTHER" id="PTHR46663:SF2">
    <property type="entry name" value="GGDEF DOMAIN-CONTAINING PROTEIN"/>
    <property type="match status" value="1"/>
</dbReference>
<dbReference type="PANTHER" id="PTHR46663">
    <property type="entry name" value="DIGUANYLATE CYCLASE DGCT-RELATED"/>
    <property type="match status" value="1"/>
</dbReference>
<keyword evidence="2" id="KW-1133">Transmembrane helix</keyword>
<keyword evidence="2" id="KW-0812">Transmembrane</keyword>
<feature type="transmembrane region" description="Helical" evidence="2">
    <location>
        <begin position="55"/>
        <end position="74"/>
    </location>
</feature>
<feature type="transmembrane region" description="Helical" evidence="2">
    <location>
        <begin position="30"/>
        <end position="49"/>
    </location>
</feature>
<keyword evidence="2" id="KW-0472">Membrane</keyword>
<name>A0ABR6YYD0_9FIRM</name>
<dbReference type="InterPro" id="IPR052163">
    <property type="entry name" value="DGC-Regulatory_Protein"/>
</dbReference>
<proteinExistence type="predicted"/>
<dbReference type="PROSITE" id="PS50887">
    <property type="entry name" value="GGDEF"/>
    <property type="match status" value="1"/>
</dbReference>
<comment type="caution">
    <text evidence="4">The sequence shown here is derived from an EMBL/GenBank/DDBJ whole genome shotgun (WGS) entry which is preliminary data.</text>
</comment>
<keyword evidence="1" id="KW-0175">Coiled coil</keyword>
<sequence>MERIKKITDLKKNYFENKTTSPESKVASRIKVVICLILYFTAIVLELRLSATTSIAGVVAQLQVMVSVYLVVAVRDKGYQIAVAINILVALIVAFIVVIGAGNLSAIPGVIVPICTIITISIITFYEKGFESKLVEATEQKKELSNLYDELASTEKKILQQNVKLKELNRKMKQREVRLNYLAFTDVLTGLPNREMLINKLDSLVERSPEQHQHFAVVFIDLDNYKKINDYKGHYIGDLLMKAIADRIKKIVFQQDMLGRLGGDEFTLIIQRDLSETEIFAYVEKIRTALLETFVIENMDLHISASFGVARYPQDGINAVELLNYSDIAMYKAKEFGKNRVQFINERV</sequence>
<dbReference type="Proteomes" id="UP000622405">
    <property type="component" value="Unassembled WGS sequence"/>
</dbReference>
<gene>
    <name evidence="4" type="ORF">GH811_10955</name>
</gene>
<evidence type="ECO:0000313" key="4">
    <source>
        <dbReference type="EMBL" id="MBC3900136.1"/>
    </source>
</evidence>
<dbReference type="InterPro" id="IPR043128">
    <property type="entry name" value="Rev_trsase/Diguanyl_cyclase"/>
</dbReference>
<dbReference type="SUPFAM" id="SSF55073">
    <property type="entry name" value="Nucleotide cyclase"/>
    <property type="match status" value="1"/>
</dbReference>
<dbReference type="RefSeq" id="WP_186894453.1">
    <property type="nucleotide sequence ID" value="NZ_WJBE01000008.1"/>
</dbReference>
<evidence type="ECO:0000256" key="2">
    <source>
        <dbReference type="SAM" id="Phobius"/>
    </source>
</evidence>
<dbReference type="SMART" id="SM00267">
    <property type="entry name" value="GGDEF"/>
    <property type="match status" value="1"/>
</dbReference>
<dbReference type="CDD" id="cd01949">
    <property type="entry name" value="GGDEF"/>
    <property type="match status" value="1"/>
</dbReference>
<dbReference type="InterPro" id="IPR029787">
    <property type="entry name" value="Nucleotide_cyclase"/>
</dbReference>
<feature type="transmembrane region" description="Helical" evidence="2">
    <location>
        <begin position="81"/>
        <end position="101"/>
    </location>
</feature>
<dbReference type="Gene3D" id="3.30.70.270">
    <property type="match status" value="1"/>
</dbReference>
<dbReference type="InterPro" id="IPR000160">
    <property type="entry name" value="GGDEF_dom"/>
</dbReference>
<evidence type="ECO:0000256" key="1">
    <source>
        <dbReference type="SAM" id="Coils"/>
    </source>
</evidence>
<feature type="transmembrane region" description="Helical" evidence="2">
    <location>
        <begin position="107"/>
        <end position="126"/>
    </location>
</feature>
<dbReference type="NCBIfam" id="TIGR00254">
    <property type="entry name" value="GGDEF"/>
    <property type="match status" value="1"/>
</dbReference>
<protein>
    <submittedName>
        <fullName evidence="4">Diguanylate cyclase</fullName>
    </submittedName>
</protein>
<feature type="coiled-coil region" evidence="1">
    <location>
        <begin position="134"/>
        <end position="178"/>
    </location>
</feature>
<dbReference type="Pfam" id="PF00990">
    <property type="entry name" value="GGDEF"/>
    <property type="match status" value="1"/>
</dbReference>
<organism evidence="4 5">
    <name type="scientific">Acetobacterium malicum</name>
    <dbReference type="NCBI Taxonomy" id="52692"/>
    <lineage>
        <taxon>Bacteria</taxon>
        <taxon>Bacillati</taxon>
        <taxon>Bacillota</taxon>
        <taxon>Clostridia</taxon>
        <taxon>Eubacteriales</taxon>
        <taxon>Eubacteriaceae</taxon>
        <taxon>Acetobacterium</taxon>
    </lineage>
</organism>
<reference evidence="4 5" key="1">
    <citation type="journal article" date="2020" name="mSystems">
        <title>Defining Genomic and Predicted Metabolic Features of the Acetobacterium Genus.</title>
        <authorList>
            <person name="Ross D.E."/>
            <person name="Marshall C.W."/>
            <person name="Gulliver D."/>
            <person name="May H.D."/>
            <person name="Norman R.S."/>
        </authorList>
    </citation>
    <scope>NUCLEOTIDE SEQUENCE [LARGE SCALE GENOMIC DNA]</scope>
    <source>
        <strain evidence="4 5">DSM 4132</strain>
    </source>
</reference>
<evidence type="ECO:0000259" key="3">
    <source>
        <dbReference type="PROSITE" id="PS50887"/>
    </source>
</evidence>
<evidence type="ECO:0000313" key="5">
    <source>
        <dbReference type="Proteomes" id="UP000622405"/>
    </source>
</evidence>
<dbReference type="EMBL" id="WJBE01000008">
    <property type="protein sequence ID" value="MBC3900136.1"/>
    <property type="molecule type" value="Genomic_DNA"/>
</dbReference>
<accession>A0ABR6YYD0</accession>
<keyword evidence="5" id="KW-1185">Reference proteome</keyword>